<dbReference type="SMART" id="SM00271">
    <property type="entry name" value="DnaJ"/>
    <property type="match status" value="1"/>
</dbReference>
<keyword evidence="1" id="KW-1133">Transmembrane helix</keyword>
<dbReference type="PRINTS" id="PR00625">
    <property type="entry name" value="JDOMAIN"/>
</dbReference>
<keyword evidence="1" id="KW-0812">Transmembrane</keyword>
<keyword evidence="4" id="KW-1185">Reference proteome</keyword>
<protein>
    <recommendedName>
        <fullName evidence="2">J domain-containing protein</fullName>
    </recommendedName>
</protein>
<dbReference type="InterPro" id="IPR036869">
    <property type="entry name" value="J_dom_sf"/>
</dbReference>
<feature type="transmembrane region" description="Helical" evidence="1">
    <location>
        <begin position="141"/>
        <end position="166"/>
    </location>
</feature>
<evidence type="ECO:0000313" key="4">
    <source>
        <dbReference type="Proteomes" id="UP001208570"/>
    </source>
</evidence>
<comment type="caution">
    <text evidence="3">The sequence shown here is derived from an EMBL/GenBank/DDBJ whole genome shotgun (WGS) entry which is preliminary data.</text>
</comment>
<accession>A0AAD9JUW2</accession>
<gene>
    <name evidence="3" type="ORF">LSH36_162g02000</name>
</gene>
<dbReference type="PANTHER" id="PTHR44825">
    <property type="match status" value="1"/>
</dbReference>
<reference evidence="3" key="1">
    <citation type="journal article" date="2023" name="Mol. Biol. Evol.">
        <title>Third-Generation Sequencing Reveals the Adaptive Role of the Epigenome in Three Deep-Sea Polychaetes.</title>
        <authorList>
            <person name="Perez M."/>
            <person name="Aroh O."/>
            <person name="Sun Y."/>
            <person name="Lan Y."/>
            <person name="Juniper S.K."/>
            <person name="Young C.R."/>
            <person name="Angers B."/>
            <person name="Qian P.Y."/>
        </authorList>
    </citation>
    <scope>NUCLEOTIDE SEQUENCE</scope>
    <source>
        <strain evidence="3">P08H-3</strain>
    </source>
</reference>
<dbReference type="EMBL" id="JAODUP010000162">
    <property type="protein sequence ID" value="KAK2158863.1"/>
    <property type="molecule type" value="Genomic_DNA"/>
</dbReference>
<proteinExistence type="predicted"/>
<dbReference type="Gene3D" id="1.10.287.110">
    <property type="entry name" value="DnaJ domain"/>
    <property type="match status" value="1"/>
</dbReference>
<dbReference type="SUPFAM" id="SSF46565">
    <property type="entry name" value="Chaperone J-domain"/>
    <property type="match status" value="1"/>
</dbReference>
<evidence type="ECO:0000256" key="1">
    <source>
        <dbReference type="SAM" id="Phobius"/>
    </source>
</evidence>
<dbReference type="AlphaFoldDB" id="A0AAD9JUW2"/>
<evidence type="ECO:0000259" key="2">
    <source>
        <dbReference type="PROSITE" id="PS50076"/>
    </source>
</evidence>
<dbReference type="Proteomes" id="UP001208570">
    <property type="component" value="Unassembled WGS sequence"/>
</dbReference>
<dbReference type="PANTHER" id="PTHR44825:SF1">
    <property type="entry name" value="DNAJ HOMOLOG SUBFAMILY C MEMBER 4"/>
    <property type="match status" value="1"/>
</dbReference>
<evidence type="ECO:0000313" key="3">
    <source>
        <dbReference type="EMBL" id="KAK2158863.1"/>
    </source>
</evidence>
<dbReference type="InterPro" id="IPR052763">
    <property type="entry name" value="DnaJ_C4"/>
</dbReference>
<organism evidence="3 4">
    <name type="scientific">Paralvinella palmiformis</name>
    <dbReference type="NCBI Taxonomy" id="53620"/>
    <lineage>
        <taxon>Eukaryota</taxon>
        <taxon>Metazoa</taxon>
        <taxon>Spiralia</taxon>
        <taxon>Lophotrochozoa</taxon>
        <taxon>Annelida</taxon>
        <taxon>Polychaeta</taxon>
        <taxon>Sedentaria</taxon>
        <taxon>Canalipalpata</taxon>
        <taxon>Terebellida</taxon>
        <taxon>Terebelliformia</taxon>
        <taxon>Alvinellidae</taxon>
        <taxon>Paralvinella</taxon>
    </lineage>
</organism>
<dbReference type="Pfam" id="PF00226">
    <property type="entry name" value="DnaJ"/>
    <property type="match status" value="1"/>
</dbReference>
<dbReference type="PROSITE" id="PS50076">
    <property type="entry name" value="DNAJ_2"/>
    <property type="match status" value="1"/>
</dbReference>
<keyword evidence="1" id="KW-0472">Membrane</keyword>
<dbReference type="CDD" id="cd06257">
    <property type="entry name" value="DnaJ"/>
    <property type="match status" value="1"/>
</dbReference>
<name>A0AAD9JUW2_9ANNE</name>
<feature type="domain" description="J" evidence="2">
    <location>
        <begin position="35"/>
        <end position="100"/>
    </location>
</feature>
<sequence>MDKLLRCNRILQYTTHLSFHYKRCFHLASPIYKQTHYEVLGVGKDATTQEIRDAFVKRSKEIHPDLNPDDPDTHDKFVLVNEAYNTLSKVKSRREYDDILQQPPTEGYYSGEFYTPPRQPVDEKWSYYGIKGIKRKSNAEVAGLAIAIISVGTFIYLMTGVITYYFRKKHEDRVYKENQAIYDDVRANAGRFKTPEQLENYILQHQEKTAGMIPRPK</sequence>
<dbReference type="InterPro" id="IPR001623">
    <property type="entry name" value="DnaJ_domain"/>
</dbReference>